<evidence type="ECO:0000313" key="15">
    <source>
        <dbReference type="Proteomes" id="UP001140076"/>
    </source>
</evidence>
<evidence type="ECO:0000313" key="14">
    <source>
        <dbReference type="EMBL" id="MDA0567542.1"/>
    </source>
</evidence>
<feature type="binding site" evidence="9">
    <location>
        <begin position="321"/>
        <end position="324"/>
    </location>
    <ligand>
        <name>GTP</name>
        <dbReference type="ChEBI" id="CHEBI:37565"/>
        <label>2</label>
    </ligand>
</feature>
<dbReference type="GO" id="GO:0043022">
    <property type="term" value="F:ribosome binding"/>
    <property type="evidence" value="ECO:0007669"/>
    <property type="project" value="TreeGrafter"/>
</dbReference>
<dbReference type="InterPro" id="IPR016484">
    <property type="entry name" value="GTPase_Der"/>
</dbReference>
<dbReference type="InterPro" id="IPR015946">
    <property type="entry name" value="KH_dom-like_a/b"/>
</dbReference>
<organism evidence="14 15">
    <name type="scientific">Streptomonospora mangrovi</name>
    <dbReference type="NCBI Taxonomy" id="2883123"/>
    <lineage>
        <taxon>Bacteria</taxon>
        <taxon>Bacillati</taxon>
        <taxon>Actinomycetota</taxon>
        <taxon>Actinomycetes</taxon>
        <taxon>Streptosporangiales</taxon>
        <taxon>Nocardiopsidaceae</taxon>
        <taxon>Streptomonospora</taxon>
    </lineage>
</organism>
<dbReference type="FunFam" id="3.40.50.300:FF:000040">
    <property type="entry name" value="GTPase Der"/>
    <property type="match status" value="1"/>
</dbReference>
<dbReference type="Pfam" id="PF14714">
    <property type="entry name" value="KH_dom-like"/>
    <property type="match status" value="1"/>
</dbReference>
<evidence type="ECO:0000256" key="6">
    <source>
        <dbReference type="ARBA" id="ARBA00023134"/>
    </source>
</evidence>
<evidence type="ECO:0000259" key="13">
    <source>
        <dbReference type="PROSITE" id="PS51712"/>
    </source>
</evidence>
<feature type="binding site" evidence="9">
    <location>
        <begin position="256"/>
        <end position="260"/>
    </location>
    <ligand>
        <name>GTP</name>
        <dbReference type="ChEBI" id="CHEBI:37565"/>
        <label>2</label>
    </ligand>
</feature>
<evidence type="ECO:0000256" key="5">
    <source>
        <dbReference type="ARBA" id="ARBA00022741"/>
    </source>
</evidence>
<evidence type="ECO:0000256" key="8">
    <source>
        <dbReference type="ARBA" id="ARBA00053470"/>
    </source>
</evidence>
<feature type="binding site" evidence="9">
    <location>
        <begin position="81"/>
        <end position="85"/>
    </location>
    <ligand>
        <name>GTP</name>
        <dbReference type="ChEBI" id="CHEBI:37565"/>
        <label>1</label>
    </ligand>
</feature>
<keyword evidence="5 9" id="KW-0547">Nucleotide-binding</keyword>
<dbReference type="InterPro" id="IPR031166">
    <property type="entry name" value="G_ENGA"/>
</dbReference>
<sequence length="479" mass="52248">MTDSSRARSGAPRDGGGADDTGEVRVKPVVAVVGRPNVGKSSLVNRIIGRREAVVEDVPGVTRDRVAYDASWQGREFTLVDTGGWETGAAGLAAMVARQAEYAAQTADVILFVVDATVGITDADEAVTRVLRSTNRPVVLAANKVDGGLQEADALGLWNLGVGEPFPVSALHGRGSGDLLDAVISALPATHEPEEEDADDLPPRVALVGRPNVGKSSLLNRLAGEDRVVVDSVAGTTRDAVDEIIELGGRRWTFIDTAGIRRRFRALQGADYYATVRTSSALERAEVAVVLMDVSEPLAEQDIRVVEQVVEAGRALVLAFNKWDTLDEDRRYYLEKEIDRQLSRVAWAPRVNISAKTGRHMERLVPALDASLEGWNTRIPTGRLNGWLKELVAATPPPVRGGKQPKILFATQADARPPQFVLFTTGFLEDNYRRFIERRLREDFGFEGSPIKLTMRIREKQGKTGGKASRGSTRPDWNR</sequence>
<dbReference type="InterPro" id="IPR027417">
    <property type="entry name" value="P-loop_NTPase"/>
</dbReference>
<comment type="function">
    <text evidence="8 9 11">GTPase that plays an essential role in the late steps of ribosome biogenesis.</text>
</comment>
<feature type="domain" description="EngA-type G" evidence="13">
    <location>
        <begin position="28"/>
        <end position="191"/>
    </location>
</feature>
<evidence type="ECO:0000256" key="7">
    <source>
        <dbReference type="ARBA" id="ARBA00032345"/>
    </source>
</evidence>
<keyword evidence="4 11" id="KW-0677">Repeat</keyword>
<dbReference type="Pfam" id="PF01926">
    <property type="entry name" value="MMR_HSR1"/>
    <property type="match status" value="2"/>
</dbReference>
<feature type="binding site" evidence="9">
    <location>
        <begin position="143"/>
        <end position="146"/>
    </location>
    <ligand>
        <name>GTP</name>
        <dbReference type="ChEBI" id="CHEBI:37565"/>
        <label>1</label>
    </ligand>
</feature>
<dbReference type="InterPro" id="IPR032859">
    <property type="entry name" value="KH_dom-like"/>
</dbReference>
<evidence type="ECO:0000256" key="11">
    <source>
        <dbReference type="RuleBase" id="RU004481"/>
    </source>
</evidence>
<evidence type="ECO:0000256" key="9">
    <source>
        <dbReference type="HAMAP-Rule" id="MF_00195"/>
    </source>
</evidence>
<dbReference type="EMBL" id="JAJAQC010000061">
    <property type="protein sequence ID" value="MDA0567542.1"/>
    <property type="molecule type" value="Genomic_DNA"/>
</dbReference>
<feature type="region of interest" description="Disordered" evidence="12">
    <location>
        <begin position="1"/>
        <end position="22"/>
    </location>
</feature>
<dbReference type="PIRSF" id="PIRSF006485">
    <property type="entry name" value="GTP-binding_EngA"/>
    <property type="match status" value="1"/>
</dbReference>
<dbReference type="PRINTS" id="PR00326">
    <property type="entry name" value="GTP1OBG"/>
</dbReference>
<protein>
    <recommendedName>
        <fullName evidence="2 9">GTPase Der</fullName>
    </recommendedName>
    <alternativeName>
        <fullName evidence="7 9">GTP-binding protein EngA</fullName>
    </alternativeName>
</protein>
<evidence type="ECO:0000256" key="3">
    <source>
        <dbReference type="ARBA" id="ARBA00022517"/>
    </source>
</evidence>
<dbReference type="AlphaFoldDB" id="A0A9X3NQF5"/>
<dbReference type="CDD" id="cd01894">
    <property type="entry name" value="EngA1"/>
    <property type="match status" value="1"/>
</dbReference>
<evidence type="ECO:0000256" key="10">
    <source>
        <dbReference type="PROSITE-ProRule" id="PRU01049"/>
    </source>
</evidence>
<dbReference type="PROSITE" id="PS51712">
    <property type="entry name" value="G_ENGA"/>
    <property type="match status" value="2"/>
</dbReference>
<dbReference type="InterPro" id="IPR005225">
    <property type="entry name" value="Small_GTP-bd"/>
</dbReference>
<dbReference type="Proteomes" id="UP001140076">
    <property type="component" value="Unassembled WGS sequence"/>
</dbReference>
<feature type="binding site" evidence="9">
    <location>
        <begin position="209"/>
        <end position="216"/>
    </location>
    <ligand>
        <name>GTP</name>
        <dbReference type="ChEBI" id="CHEBI:37565"/>
        <label>2</label>
    </ligand>
</feature>
<dbReference type="PANTHER" id="PTHR43834:SF6">
    <property type="entry name" value="GTPASE DER"/>
    <property type="match status" value="1"/>
</dbReference>
<keyword evidence="6 9" id="KW-0342">GTP-binding</keyword>
<keyword evidence="3 9" id="KW-0690">Ribosome biogenesis</keyword>
<keyword evidence="15" id="KW-1185">Reference proteome</keyword>
<dbReference type="Gene3D" id="3.40.50.300">
    <property type="entry name" value="P-loop containing nucleotide triphosphate hydrolases"/>
    <property type="match status" value="2"/>
</dbReference>
<gene>
    <name evidence="9 14" type="primary">der</name>
    <name evidence="14" type="ORF">LG943_24940</name>
</gene>
<proteinExistence type="inferred from homology"/>
<name>A0A9X3NQF5_9ACTN</name>
<accession>A0A9X3NQF5</accession>
<dbReference type="GO" id="GO:0005525">
    <property type="term" value="F:GTP binding"/>
    <property type="evidence" value="ECO:0007669"/>
    <property type="project" value="UniProtKB-UniRule"/>
</dbReference>
<dbReference type="Gene3D" id="3.30.300.20">
    <property type="match status" value="1"/>
</dbReference>
<evidence type="ECO:0000256" key="1">
    <source>
        <dbReference type="ARBA" id="ARBA00008279"/>
    </source>
</evidence>
<reference evidence="14" key="1">
    <citation type="submission" date="2021-10" db="EMBL/GenBank/DDBJ databases">
        <title>Streptomonospora sp. nov., isolated from mangrove soil.</title>
        <authorList>
            <person name="Chen X."/>
            <person name="Ge X."/>
            <person name="Liu W."/>
        </authorList>
    </citation>
    <scope>NUCLEOTIDE SEQUENCE</scope>
    <source>
        <strain evidence="14">S1-112</strain>
    </source>
</reference>
<dbReference type="HAMAP" id="MF_00195">
    <property type="entry name" value="GTPase_Der"/>
    <property type="match status" value="1"/>
</dbReference>
<dbReference type="SUPFAM" id="SSF52540">
    <property type="entry name" value="P-loop containing nucleoside triphosphate hydrolases"/>
    <property type="match status" value="2"/>
</dbReference>
<dbReference type="GO" id="GO:0042254">
    <property type="term" value="P:ribosome biogenesis"/>
    <property type="evidence" value="ECO:0007669"/>
    <property type="project" value="UniProtKB-KW"/>
</dbReference>
<feature type="region of interest" description="Disordered" evidence="12">
    <location>
        <begin position="457"/>
        <end position="479"/>
    </location>
</feature>
<evidence type="ECO:0000256" key="4">
    <source>
        <dbReference type="ARBA" id="ARBA00022737"/>
    </source>
</evidence>
<dbReference type="FunFam" id="3.40.50.300:FF:000057">
    <property type="entry name" value="GTPase Der"/>
    <property type="match status" value="1"/>
</dbReference>
<dbReference type="NCBIfam" id="TIGR00231">
    <property type="entry name" value="small_GTP"/>
    <property type="match status" value="2"/>
</dbReference>
<comment type="similarity">
    <text evidence="1 9 10 11">Belongs to the TRAFAC class TrmE-Era-EngA-EngB-Septin-like GTPase superfamily. EngA (Der) GTPase family.</text>
</comment>
<dbReference type="CDD" id="cd01895">
    <property type="entry name" value="EngA2"/>
    <property type="match status" value="1"/>
</dbReference>
<evidence type="ECO:0000256" key="12">
    <source>
        <dbReference type="SAM" id="MobiDB-lite"/>
    </source>
</evidence>
<evidence type="ECO:0000256" key="2">
    <source>
        <dbReference type="ARBA" id="ARBA00020953"/>
    </source>
</evidence>
<dbReference type="NCBIfam" id="TIGR03594">
    <property type="entry name" value="GTPase_EngA"/>
    <property type="match status" value="1"/>
</dbReference>
<feature type="binding site" evidence="9">
    <location>
        <begin position="34"/>
        <end position="41"/>
    </location>
    <ligand>
        <name>GTP</name>
        <dbReference type="ChEBI" id="CHEBI:37565"/>
        <label>1</label>
    </ligand>
</feature>
<dbReference type="InterPro" id="IPR006073">
    <property type="entry name" value="GTP-bd"/>
</dbReference>
<comment type="subunit">
    <text evidence="9">Associates with the 50S ribosomal subunit.</text>
</comment>
<comment type="caution">
    <text evidence="14">The sequence shown here is derived from an EMBL/GenBank/DDBJ whole genome shotgun (WGS) entry which is preliminary data.</text>
</comment>
<dbReference type="NCBIfam" id="NF002828">
    <property type="entry name" value="PRK03003.1"/>
    <property type="match status" value="1"/>
</dbReference>
<dbReference type="PANTHER" id="PTHR43834">
    <property type="entry name" value="GTPASE DER"/>
    <property type="match status" value="1"/>
</dbReference>
<dbReference type="RefSeq" id="WP_270074785.1">
    <property type="nucleotide sequence ID" value="NZ_JAJAQC010000061.1"/>
</dbReference>
<feature type="domain" description="EngA-type G" evidence="13">
    <location>
        <begin position="203"/>
        <end position="376"/>
    </location>
</feature>
<dbReference type="FunFam" id="3.30.300.20:FF:000004">
    <property type="entry name" value="GTPase Der"/>
    <property type="match status" value="1"/>
</dbReference>